<dbReference type="InterPro" id="IPR027417">
    <property type="entry name" value="P-loop_NTPase"/>
</dbReference>
<gene>
    <name evidence="1" type="ORF">bsdtw1_03444</name>
</gene>
<sequence>MVNIEMDKRYIELNHTVNRINDWYEKDECRLLNIITVPYNTSRIFRELITNILSNNKKILYVTQDGNVNEDIVKYLKLSFGFKSYSIIRSGSYHSNTYLHFISFENIRFIEEDYELIIYDDITSFSRQGKLEIQNSVDFLYKRSKKVIVYSTEAVFMNCPYIQLGNCFRMAPFVEPRIITTRIDLNKDIPYLLYDYLKWFKDNNRKVLIHTPSKEKTEIVYNYYNDILKVSSRMKLVKVTESSELKTIEKLHEIKDKPVMVITNLIVQQFEELDNIDVIIYFADDKFFDYKKIVYLCGKVGKVRGAQGEVILLANEVSTHMEYAKDLAREFNKAAWEKGLLK</sequence>
<name>A0A6V8SL85_9CLOT</name>
<keyword evidence="2" id="KW-1185">Reference proteome</keyword>
<dbReference type="AlphaFoldDB" id="A0A6V8SL85"/>
<accession>A0A6V8SL85</accession>
<evidence type="ECO:0008006" key="3">
    <source>
        <dbReference type="Google" id="ProtNLM"/>
    </source>
</evidence>
<dbReference type="Proteomes" id="UP000580568">
    <property type="component" value="Unassembled WGS sequence"/>
</dbReference>
<evidence type="ECO:0000313" key="2">
    <source>
        <dbReference type="Proteomes" id="UP000580568"/>
    </source>
</evidence>
<comment type="caution">
    <text evidence="1">The sequence shown here is derived from an EMBL/GenBank/DDBJ whole genome shotgun (WGS) entry which is preliminary data.</text>
</comment>
<dbReference type="EMBL" id="BLZR01000001">
    <property type="protein sequence ID" value="GFP77325.1"/>
    <property type="molecule type" value="Genomic_DNA"/>
</dbReference>
<dbReference type="RefSeq" id="WP_183278706.1">
    <property type="nucleotide sequence ID" value="NZ_BLZR01000001.1"/>
</dbReference>
<proteinExistence type="predicted"/>
<dbReference type="SUPFAM" id="SSF52540">
    <property type="entry name" value="P-loop containing nucleoside triphosphate hydrolases"/>
    <property type="match status" value="1"/>
</dbReference>
<reference evidence="1 2" key="1">
    <citation type="submission" date="2020-07" db="EMBL/GenBank/DDBJ databases">
        <title>A new beta-1,3-glucan-decomposing anaerobic bacterium isolated from anoxic soil subjected to biological soil disinfestation.</title>
        <authorList>
            <person name="Ueki A."/>
            <person name="Tonouchi A."/>
        </authorList>
    </citation>
    <scope>NUCLEOTIDE SEQUENCE [LARGE SCALE GENOMIC DNA]</scope>
    <source>
        <strain evidence="1 2">TW1</strain>
    </source>
</reference>
<evidence type="ECO:0000313" key="1">
    <source>
        <dbReference type="EMBL" id="GFP77325.1"/>
    </source>
</evidence>
<organism evidence="1 2">
    <name type="scientific">Clostridium fungisolvens</name>
    <dbReference type="NCBI Taxonomy" id="1604897"/>
    <lineage>
        <taxon>Bacteria</taxon>
        <taxon>Bacillati</taxon>
        <taxon>Bacillota</taxon>
        <taxon>Clostridia</taxon>
        <taxon>Eubacteriales</taxon>
        <taxon>Clostridiaceae</taxon>
        <taxon>Clostridium</taxon>
    </lineage>
</organism>
<protein>
    <recommendedName>
        <fullName evidence="3">Comf operon protein A, DNA transporter ATPase</fullName>
    </recommendedName>
</protein>